<dbReference type="InterPro" id="IPR003439">
    <property type="entry name" value="ABC_transporter-like_ATP-bd"/>
</dbReference>
<gene>
    <name evidence="5" type="ORF">METZ01_LOCUS205069</name>
</gene>
<dbReference type="GO" id="GO:0005524">
    <property type="term" value="F:ATP binding"/>
    <property type="evidence" value="ECO:0007669"/>
    <property type="project" value="UniProtKB-KW"/>
</dbReference>
<accession>A0A382EPA1</accession>
<name>A0A382EPA1_9ZZZZ</name>
<evidence type="ECO:0000313" key="5">
    <source>
        <dbReference type="EMBL" id="SVB52215.1"/>
    </source>
</evidence>
<dbReference type="GO" id="GO:0098796">
    <property type="term" value="C:membrane protein complex"/>
    <property type="evidence" value="ECO:0007669"/>
    <property type="project" value="UniProtKB-ARBA"/>
</dbReference>
<sequence>MFAIETENLTRIYHVGGEEVRALDGLTISLEKGDLASVVGPSGSGKSTLMALLGGLDTPTAGTVRVHGQLLNGMDPSGLAQYRRSMVGFVFQDFFLLSHLTAEENVEVPLKLSQVGRVERRRRAAELIKLVGLGHRGDHKPQQLSGGERQRVAIARALANRPRLLLADEPTGNLDEKTGHDITKILLGLNKEQDITVVLVTHNLELADQTERQFRLGGGKLQSETRS</sequence>
<dbReference type="EMBL" id="UINC01045446">
    <property type="protein sequence ID" value="SVB52215.1"/>
    <property type="molecule type" value="Genomic_DNA"/>
</dbReference>
<dbReference type="InterPro" id="IPR015854">
    <property type="entry name" value="ABC_transpr_LolD-like"/>
</dbReference>
<dbReference type="AlphaFoldDB" id="A0A382EPA1"/>
<dbReference type="GO" id="GO:0005886">
    <property type="term" value="C:plasma membrane"/>
    <property type="evidence" value="ECO:0007669"/>
    <property type="project" value="TreeGrafter"/>
</dbReference>
<dbReference type="Gene3D" id="3.40.50.300">
    <property type="entry name" value="P-loop containing nucleotide triphosphate hydrolases"/>
    <property type="match status" value="1"/>
</dbReference>
<keyword evidence="2" id="KW-0547">Nucleotide-binding</keyword>
<dbReference type="InterPro" id="IPR027417">
    <property type="entry name" value="P-loop_NTPase"/>
</dbReference>
<dbReference type="PROSITE" id="PS50893">
    <property type="entry name" value="ABC_TRANSPORTER_2"/>
    <property type="match status" value="1"/>
</dbReference>
<dbReference type="InterPro" id="IPR017911">
    <property type="entry name" value="MacB-like_ATP-bd"/>
</dbReference>
<evidence type="ECO:0000256" key="1">
    <source>
        <dbReference type="ARBA" id="ARBA00022448"/>
    </source>
</evidence>
<dbReference type="GO" id="GO:0022857">
    <property type="term" value="F:transmembrane transporter activity"/>
    <property type="evidence" value="ECO:0007669"/>
    <property type="project" value="TreeGrafter"/>
</dbReference>
<feature type="domain" description="ABC transporter" evidence="4">
    <location>
        <begin position="4"/>
        <end position="227"/>
    </location>
</feature>
<dbReference type="PANTHER" id="PTHR24220">
    <property type="entry name" value="IMPORT ATP-BINDING PROTEIN"/>
    <property type="match status" value="1"/>
</dbReference>
<dbReference type="PROSITE" id="PS00211">
    <property type="entry name" value="ABC_TRANSPORTER_1"/>
    <property type="match status" value="1"/>
</dbReference>
<evidence type="ECO:0000256" key="3">
    <source>
        <dbReference type="ARBA" id="ARBA00022840"/>
    </source>
</evidence>
<evidence type="ECO:0000256" key="2">
    <source>
        <dbReference type="ARBA" id="ARBA00022741"/>
    </source>
</evidence>
<keyword evidence="1" id="KW-0813">Transport</keyword>
<dbReference type="SMART" id="SM00382">
    <property type="entry name" value="AAA"/>
    <property type="match status" value="1"/>
</dbReference>
<keyword evidence="3" id="KW-0067">ATP-binding</keyword>
<protein>
    <recommendedName>
        <fullName evidence="4">ABC transporter domain-containing protein</fullName>
    </recommendedName>
</protein>
<dbReference type="GO" id="GO:0016887">
    <property type="term" value="F:ATP hydrolysis activity"/>
    <property type="evidence" value="ECO:0007669"/>
    <property type="project" value="InterPro"/>
</dbReference>
<proteinExistence type="predicted"/>
<dbReference type="InterPro" id="IPR017871">
    <property type="entry name" value="ABC_transporter-like_CS"/>
</dbReference>
<dbReference type="InterPro" id="IPR003593">
    <property type="entry name" value="AAA+_ATPase"/>
</dbReference>
<dbReference type="CDD" id="cd03255">
    <property type="entry name" value="ABC_MJ0796_LolCDE_FtsE"/>
    <property type="match status" value="1"/>
</dbReference>
<dbReference type="Pfam" id="PF00005">
    <property type="entry name" value="ABC_tran"/>
    <property type="match status" value="1"/>
</dbReference>
<reference evidence="5" key="1">
    <citation type="submission" date="2018-05" db="EMBL/GenBank/DDBJ databases">
        <authorList>
            <person name="Lanie J.A."/>
            <person name="Ng W.-L."/>
            <person name="Kazmierczak K.M."/>
            <person name="Andrzejewski T.M."/>
            <person name="Davidsen T.M."/>
            <person name="Wayne K.J."/>
            <person name="Tettelin H."/>
            <person name="Glass J.I."/>
            <person name="Rusch D."/>
            <person name="Podicherti R."/>
            <person name="Tsui H.-C.T."/>
            <person name="Winkler M.E."/>
        </authorList>
    </citation>
    <scope>NUCLEOTIDE SEQUENCE</scope>
</reference>
<organism evidence="5">
    <name type="scientific">marine metagenome</name>
    <dbReference type="NCBI Taxonomy" id="408172"/>
    <lineage>
        <taxon>unclassified sequences</taxon>
        <taxon>metagenomes</taxon>
        <taxon>ecological metagenomes</taxon>
    </lineage>
</organism>
<dbReference type="PANTHER" id="PTHR24220:SF86">
    <property type="entry name" value="ABC TRANSPORTER ABCH.1"/>
    <property type="match status" value="1"/>
</dbReference>
<dbReference type="FunFam" id="3.40.50.300:FF:000032">
    <property type="entry name" value="Export ABC transporter ATP-binding protein"/>
    <property type="match status" value="1"/>
</dbReference>
<dbReference type="SUPFAM" id="SSF52540">
    <property type="entry name" value="P-loop containing nucleoside triphosphate hydrolases"/>
    <property type="match status" value="1"/>
</dbReference>
<evidence type="ECO:0000259" key="4">
    <source>
        <dbReference type="PROSITE" id="PS50893"/>
    </source>
</evidence>